<evidence type="ECO:0000313" key="3">
    <source>
        <dbReference type="EMBL" id="CAG9335069.1"/>
    </source>
</evidence>
<protein>
    <submittedName>
        <fullName evidence="3">Uncharacterized protein</fullName>
    </submittedName>
</protein>
<keyword evidence="2" id="KW-0472">Membrane</keyword>
<feature type="transmembrane region" description="Helical" evidence="2">
    <location>
        <begin position="6"/>
        <end position="26"/>
    </location>
</feature>
<keyword evidence="2" id="KW-0812">Transmembrane</keyword>
<organism evidence="3 4">
    <name type="scientific">Blepharisma stoltei</name>
    <dbReference type="NCBI Taxonomy" id="1481888"/>
    <lineage>
        <taxon>Eukaryota</taxon>
        <taxon>Sar</taxon>
        <taxon>Alveolata</taxon>
        <taxon>Ciliophora</taxon>
        <taxon>Postciliodesmatophora</taxon>
        <taxon>Heterotrichea</taxon>
        <taxon>Heterotrichida</taxon>
        <taxon>Blepharismidae</taxon>
        <taxon>Blepharisma</taxon>
    </lineage>
</organism>
<sequence>MEVPSKNLAIAGCVIAISAGILVYLYQKKNQKNDMLKVEILSKESFIEICQKIRKEYSNNYWPAVKACRIERRKYPPRSEHYEHAIVNFQKKTKAFLDHATEHVTKNYRVSPKVFEDSVNYYDSFPEISQYSEEIVKPAYTEDIKLHLTKERVIEFMMYYSNRFTELNADYLDFDEYLVVTSQIEDEIYSNYQIEVEELNNEYEKYKAELEDIVEPMKTQTSYILAAADDSFEN</sequence>
<dbReference type="EMBL" id="CAJZBQ010000060">
    <property type="protein sequence ID" value="CAG9335069.1"/>
    <property type="molecule type" value="Genomic_DNA"/>
</dbReference>
<comment type="caution">
    <text evidence="3">The sequence shown here is derived from an EMBL/GenBank/DDBJ whole genome shotgun (WGS) entry which is preliminary data.</text>
</comment>
<gene>
    <name evidence="3" type="ORF">BSTOLATCC_MIC62648</name>
</gene>
<name>A0AAU9KCR5_9CILI</name>
<dbReference type="AlphaFoldDB" id="A0AAU9KCR5"/>
<keyword evidence="1" id="KW-0175">Coiled coil</keyword>
<keyword evidence="4" id="KW-1185">Reference proteome</keyword>
<evidence type="ECO:0000313" key="4">
    <source>
        <dbReference type="Proteomes" id="UP001162131"/>
    </source>
</evidence>
<keyword evidence="2" id="KW-1133">Transmembrane helix</keyword>
<dbReference type="Proteomes" id="UP001162131">
    <property type="component" value="Unassembled WGS sequence"/>
</dbReference>
<feature type="coiled-coil region" evidence="1">
    <location>
        <begin position="189"/>
        <end position="216"/>
    </location>
</feature>
<evidence type="ECO:0000256" key="2">
    <source>
        <dbReference type="SAM" id="Phobius"/>
    </source>
</evidence>
<reference evidence="3" key="1">
    <citation type="submission" date="2021-09" db="EMBL/GenBank/DDBJ databases">
        <authorList>
            <consortium name="AG Swart"/>
            <person name="Singh M."/>
            <person name="Singh A."/>
            <person name="Seah K."/>
            <person name="Emmerich C."/>
        </authorList>
    </citation>
    <scope>NUCLEOTIDE SEQUENCE</scope>
    <source>
        <strain evidence="3">ATCC30299</strain>
    </source>
</reference>
<proteinExistence type="predicted"/>
<accession>A0AAU9KCR5</accession>
<evidence type="ECO:0000256" key="1">
    <source>
        <dbReference type="SAM" id="Coils"/>
    </source>
</evidence>